<comment type="caution">
    <text evidence="1">The sequence shown here is derived from an EMBL/GenBank/DDBJ whole genome shotgun (WGS) entry which is preliminary data.</text>
</comment>
<organism evidence="1 2">
    <name type="scientific">Stylosanthes scabra</name>
    <dbReference type="NCBI Taxonomy" id="79078"/>
    <lineage>
        <taxon>Eukaryota</taxon>
        <taxon>Viridiplantae</taxon>
        <taxon>Streptophyta</taxon>
        <taxon>Embryophyta</taxon>
        <taxon>Tracheophyta</taxon>
        <taxon>Spermatophyta</taxon>
        <taxon>Magnoliopsida</taxon>
        <taxon>eudicotyledons</taxon>
        <taxon>Gunneridae</taxon>
        <taxon>Pentapetalae</taxon>
        <taxon>rosids</taxon>
        <taxon>fabids</taxon>
        <taxon>Fabales</taxon>
        <taxon>Fabaceae</taxon>
        <taxon>Papilionoideae</taxon>
        <taxon>50 kb inversion clade</taxon>
        <taxon>dalbergioids sensu lato</taxon>
        <taxon>Dalbergieae</taxon>
        <taxon>Pterocarpus clade</taxon>
        <taxon>Stylosanthes</taxon>
    </lineage>
</organism>
<gene>
    <name evidence="1" type="ORF">PIB30_071156</name>
</gene>
<evidence type="ECO:0000313" key="2">
    <source>
        <dbReference type="Proteomes" id="UP001341840"/>
    </source>
</evidence>
<proteinExistence type="predicted"/>
<reference evidence="1 2" key="1">
    <citation type="journal article" date="2023" name="Plants (Basel)">
        <title>Bridging the Gap: Combining Genomics and Transcriptomics Approaches to Understand Stylosanthes scabra, an Orphan Legume from the Brazilian Caatinga.</title>
        <authorList>
            <person name="Ferreira-Neto J.R.C."/>
            <person name="da Silva M.D."/>
            <person name="Binneck E."/>
            <person name="de Melo N.F."/>
            <person name="da Silva R.H."/>
            <person name="de Melo A.L.T.M."/>
            <person name="Pandolfi V."/>
            <person name="Bustamante F.O."/>
            <person name="Brasileiro-Vidal A.C."/>
            <person name="Benko-Iseppon A.M."/>
        </authorList>
    </citation>
    <scope>NUCLEOTIDE SEQUENCE [LARGE SCALE GENOMIC DNA]</scope>
    <source>
        <tissue evidence="1">Leaves</tissue>
    </source>
</reference>
<name>A0ABU6VMP2_9FABA</name>
<keyword evidence="2" id="KW-1185">Reference proteome</keyword>
<dbReference type="Proteomes" id="UP001341840">
    <property type="component" value="Unassembled WGS sequence"/>
</dbReference>
<evidence type="ECO:0000313" key="1">
    <source>
        <dbReference type="EMBL" id="MED6174662.1"/>
    </source>
</evidence>
<protein>
    <submittedName>
        <fullName evidence="1">Uncharacterized protein</fullName>
    </submittedName>
</protein>
<sequence>MGALVKGMEATIQFILEESLEPLEEVLIITNEPLLLKWQDQEPRRSWKHVFDRNAFKNLLMDFGELKLSFREKKNFPFKKIWEEIINMDIDFVVVRNYYTTPTW</sequence>
<dbReference type="EMBL" id="JASCZI010151851">
    <property type="protein sequence ID" value="MED6174662.1"/>
    <property type="molecule type" value="Genomic_DNA"/>
</dbReference>
<accession>A0ABU6VMP2</accession>